<evidence type="ECO:0000313" key="7">
    <source>
        <dbReference type="Proteomes" id="UP000292702"/>
    </source>
</evidence>
<keyword evidence="4" id="KW-0560">Oxidoreductase</keyword>
<evidence type="ECO:0000256" key="2">
    <source>
        <dbReference type="ARBA" id="ARBA00022630"/>
    </source>
</evidence>
<keyword evidence="7" id="KW-1185">Reference proteome</keyword>
<feature type="domain" description="FAD/NAD(P)-binding" evidence="5">
    <location>
        <begin position="11"/>
        <end position="297"/>
    </location>
</feature>
<dbReference type="GO" id="GO:0005737">
    <property type="term" value="C:cytoplasm"/>
    <property type="evidence" value="ECO:0007669"/>
    <property type="project" value="TreeGrafter"/>
</dbReference>
<evidence type="ECO:0000259" key="5">
    <source>
        <dbReference type="Pfam" id="PF07992"/>
    </source>
</evidence>
<evidence type="ECO:0000256" key="4">
    <source>
        <dbReference type="ARBA" id="ARBA00023002"/>
    </source>
</evidence>
<dbReference type="Gene3D" id="3.50.50.100">
    <property type="match status" value="1"/>
</dbReference>
<keyword evidence="2" id="KW-0285">Flavoprotein</keyword>
<evidence type="ECO:0000256" key="3">
    <source>
        <dbReference type="ARBA" id="ARBA00022827"/>
    </source>
</evidence>
<dbReference type="InterPro" id="IPR036188">
    <property type="entry name" value="FAD/NAD-bd_sf"/>
</dbReference>
<organism evidence="6 7">
    <name type="scientific">Steccherinum ochraceum</name>
    <dbReference type="NCBI Taxonomy" id="92696"/>
    <lineage>
        <taxon>Eukaryota</taxon>
        <taxon>Fungi</taxon>
        <taxon>Dikarya</taxon>
        <taxon>Basidiomycota</taxon>
        <taxon>Agaricomycotina</taxon>
        <taxon>Agaricomycetes</taxon>
        <taxon>Polyporales</taxon>
        <taxon>Steccherinaceae</taxon>
        <taxon>Steccherinum</taxon>
    </lineage>
</organism>
<dbReference type="InterPro" id="IPR023753">
    <property type="entry name" value="FAD/NAD-binding_dom"/>
</dbReference>
<dbReference type="PANTHER" id="PTHR43735:SF3">
    <property type="entry name" value="FERROPTOSIS SUPPRESSOR PROTEIN 1"/>
    <property type="match status" value="1"/>
</dbReference>
<accession>A0A4R0RQL5</accession>
<dbReference type="OrthoDB" id="202203at2759"/>
<protein>
    <recommendedName>
        <fullName evidence="5">FAD/NAD(P)-binding domain-containing protein</fullName>
    </recommendedName>
</protein>
<dbReference type="GO" id="GO:0004174">
    <property type="term" value="F:electron-transferring-flavoprotein dehydrogenase activity"/>
    <property type="evidence" value="ECO:0007669"/>
    <property type="project" value="TreeGrafter"/>
</dbReference>
<evidence type="ECO:0000313" key="6">
    <source>
        <dbReference type="EMBL" id="TCD68495.1"/>
    </source>
</evidence>
<dbReference type="AlphaFoldDB" id="A0A4R0RQL5"/>
<evidence type="ECO:0000256" key="1">
    <source>
        <dbReference type="ARBA" id="ARBA00006442"/>
    </source>
</evidence>
<dbReference type="EMBL" id="RWJN01000065">
    <property type="protein sequence ID" value="TCD68495.1"/>
    <property type="molecule type" value="Genomic_DNA"/>
</dbReference>
<gene>
    <name evidence="6" type="ORF">EIP91_010670</name>
</gene>
<reference evidence="6 7" key="1">
    <citation type="submission" date="2018-11" db="EMBL/GenBank/DDBJ databases">
        <title>Genome assembly of Steccherinum ochraceum LE-BIN_3174, the white-rot fungus of the Steccherinaceae family (The Residual Polyporoid clade, Polyporales, Basidiomycota).</title>
        <authorList>
            <person name="Fedorova T.V."/>
            <person name="Glazunova O.A."/>
            <person name="Landesman E.O."/>
            <person name="Moiseenko K.V."/>
            <person name="Psurtseva N.V."/>
            <person name="Savinova O.S."/>
            <person name="Shakhova N.V."/>
            <person name="Tyazhelova T.V."/>
            <person name="Vasina D.V."/>
        </authorList>
    </citation>
    <scope>NUCLEOTIDE SEQUENCE [LARGE SCALE GENOMIC DNA]</scope>
    <source>
        <strain evidence="6 7">LE-BIN_3174</strain>
    </source>
</reference>
<dbReference type="STRING" id="92696.A0A4R0RQL5"/>
<keyword evidence="3" id="KW-0274">FAD</keyword>
<comment type="similarity">
    <text evidence="1">Belongs to the FAD-dependent oxidoreductase family.</text>
</comment>
<dbReference type="PRINTS" id="PR00368">
    <property type="entry name" value="FADPNR"/>
</dbReference>
<dbReference type="PRINTS" id="PR00411">
    <property type="entry name" value="PNDRDTASEI"/>
</dbReference>
<dbReference type="Proteomes" id="UP000292702">
    <property type="component" value="Unassembled WGS sequence"/>
</dbReference>
<sequence>MASKKSDDRKTLVIVGAGGFGGVLAHELSVKFHADKLNYNLVVINPRPYYLHNVASPRSVVSAMDNLEERALIPFDNLFVDGNGTFIQNKVTSIEEKGKGLGGHVKLDNGETVAYDALVLSPGSTWPGPVGFPDDHNALRAQLTEWRARFAAAKEIAVVGGGAVGIELAGEIRDVFPSKKIYLVHAASQLLNDVYPDHFRSFLAKIVTRRNIELVLGDRLEVPPEGTVGVTTQNGRSLPNVDLVVPCFGPKPNTGFISSLGPSVLTERGFVKVNRTLEVQGHPGVFAMGDVCDLPEQKQLGKNGWHTPVVAANLQSFLAGQPLTRLYKTPPELIAIPVGKTDGATYFGYLWGIVLGQWITKMIKGPLFINLYRKKLGLPPESPRL</sequence>
<name>A0A4R0RQL5_9APHY</name>
<dbReference type="Pfam" id="PF07992">
    <property type="entry name" value="Pyr_redox_2"/>
    <property type="match status" value="1"/>
</dbReference>
<dbReference type="SUPFAM" id="SSF51905">
    <property type="entry name" value="FAD/NAD(P)-binding domain"/>
    <property type="match status" value="1"/>
</dbReference>
<comment type="caution">
    <text evidence="6">The sequence shown here is derived from an EMBL/GenBank/DDBJ whole genome shotgun (WGS) entry which is preliminary data.</text>
</comment>
<proteinExistence type="inferred from homology"/>
<dbReference type="PANTHER" id="PTHR43735">
    <property type="entry name" value="APOPTOSIS-INDUCING FACTOR 1"/>
    <property type="match status" value="1"/>
</dbReference>
<dbReference type="GO" id="GO:0050660">
    <property type="term" value="F:flavin adenine dinucleotide binding"/>
    <property type="evidence" value="ECO:0007669"/>
    <property type="project" value="TreeGrafter"/>
</dbReference>